<dbReference type="HOGENOM" id="CLU_030087_0_0_2"/>
<reference evidence="9 10" key="1">
    <citation type="submission" date="2014-07" db="EMBL/GenBank/DDBJ databases">
        <title>Methanogenic archaea and the global carbon cycle.</title>
        <authorList>
            <person name="Henriksen J.R."/>
            <person name="Luke J."/>
            <person name="Reinhart S."/>
            <person name="Benedict M.N."/>
            <person name="Youngblut N.D."/>
            <person name="Metcalf M.E."/>
            <person name="Whitaker R.J."/>
            <person name="Metcalf W.W."/>
        </authorList>
    </citation>
    <scope>NUCLEOTIDE SEQUENCE [LARGE SCALE GENOMIC DNA]</scope>
    <source>
        <strain evidence="9 10">Z-7289</strain>
    </source>
</reference>
<dbReference type="RefSeq" id="WP_048125077.1">
    <property type="nucleotide sequence ID" value="NZ_CP009515.1"/>
</dbReference>
<evidence type="ECO:0000256" key="1">
    <source>
        <dbReference type="ARBA" id="ARBA00001967"/>
    </source>
</evidence>
<dbReference type="EMBL" id="CP009515">
    <property type="protein sequence ID" value="AKB74266.1"/>
    <property type="molecule type" value="Genomic_DNA"/>
</dbReference>
<dbReference type="GO" id="GO:0008901">
    <property type="term" value="F:ferredoxin hydrogenase activity"/>
    <property type="evidence" value="ECO:0007669"/>
    <property type="project" value="InterPro"/>
</dbReference>
<name>A0A0E3S2C7_9EURY</name>
<dbReference type="AlphaFoldDB" id="A0A0E3S2C7"/>
<comment type="cofactor">
    <cofactor evidence="7">
        <name>Fe cation</name>
        <dbReference type="ChEBI" id="CHEBI:24875"/>
    </cofactor>
</comment>
<evidence type="ECO:0000256" key="4">
    <source>
        <dbReference type="ARBA" id="ARBA00022596"/>
    </source>
</evidence>
<dbReference type="Proteomes" id="UP000033072">
    <property type="component" value="Chromosome"/>
</dbReference>
<dbReference type="InterPro" id="IPR001501">
    <property type="entry name" value="Ni-dep_hyd_lsu"/>
</dbReference>
<dbReference type="PROSITE" id="PS00508">
    <property type="entry name" value="NI_HGENASE_L_2"/>
    <property type="match status" value="1"/>
</dbReference>
<dbReference type="PATRIC" id="fig|1434111.4.peg.1283"/>
<evidence type="ECO:0000256" key="2">
    <source>
        <dbReference type="ARBA" id="ARBA00004196"/>
    </source>
</evidence>
<evidence type="ECO:0000313" key="10">
    <source>
        <dbReference type="Proteomes" id="UP000033072"/>
    </source>
</evidence>
<feature type="binding site" evidence="7">
    <location>
        <position position="64"/>
    </location>
    <ligand>
        <name>Ni(2+)</name>
        <dbReference type="ChEBI" id="CHEBI:49786"/>
    </ligand>
</feature>
<keyword evidence="4 7" id="KW-0533">Nickel</keyword>
<feature type="binding site" evidence="7">
    <location>
        <position position="61"/>
    </location>
    <ligand>
        <name>Ni(2+)</name>
        <dbReference type="ChEBI" id="CHEBI:49786"/>
    </ligand>
</feature>
<evidence type="ECO:0000256" key="8">
    <source>
        <dbReference type="RuleBase" id="RU003896"/>
    </source>
</evidence>
<dbReference type="STRING" id="1434111.MSLAZ_1005"/>
<accession>A0A0E3S2C7</accession>
<keyword evidence="10" id="KW-1185">Reference proteome</keyword>
<feature type="binding site" evidence="7">
    <location>
        <position position="64"/>
    </location>
    <ligand>
        <name>Fe cation</name>
        <dbReference type="ChEBI" id="CHEBI:24875"/>
    </ligand>
</feature>
<dbReference type="EC" id="1.12.98.3" evidence="9"/>
<proteinExistence type="inferred from homology"/>
<feature type="binding site" evidence="7">
    <location>
        <position position="42"/>
    </location>
    <ligand>
        <name>Mg(2+)</name>
        <dbReference type="ChEBI" id="CHEBI:18420"/>
    </ligand>
</feature>
<evidence type="ECO:0000256" key="3">
    <source>
        <dbReference type="ARBA" id="ARBA00009292"/>
    </source>
</evidence>
<feature type="binding site" evidence="7">
    <location>
        <position position="577"/>
    </location>
    <ligand>
        <name>Fe cation</name>
        <dbReference type="ChEBI" id="CHEBI:24875"/>
    </ligand>
</feature>
<keyword evidence="7" id="KW-0460">Magnesium</keyword>
<dbReference type="InterPro" id="IPR050867">
    <property type="entry name" value="NiFe/NiFeSe_hydrgnase_LSU"/>
</dbReference>
<dbReference type="Gene3D" id="1.10.645.10">
    <property type="entry name" value="Cytochrome-c3 Hydrogenase, chain B"/>
    <property type="match status" value="1"/>
</dbReference>
<dbReference type="KEGG" id="mls:MSLAZ_1005"/>
<evidence type="ECO:0000256" key="6">
    <source>
        <dbReference type="ARBA" id="ARBA00023002"/>
    </source>
</evidence>
<sequence>MVNVTVNPLTRIEGHLSVDTDVDANGVITDSRSSCLIFRGFERILQKQDPRDAALLTQRICGVCPISHGLASTNALDDLYGVADQVPKDALVMRNIFQGLNTIASHATHIYVLWGPDLANPAYRNVLATLGDTGNAVWKEMVGRFAPISYKIDGQSVPVGSSYIAAIPEKKRLQEAIALIAGRMPGSVSPYPGGYTYKANVGDIVKLSSYYLQVMDFVSKYTLQVPFDAWIANTYKASSPQKAVSFVVEHLKGLVDKSLTSNDFSREAGWGDAEFYAAFGSELVGETLLGLPASLKHDKIGGYSDPSKIAFLAYGGFYNTENGDGYDPTSPEGDRFQTSGIVTGKLEYQKFDSSKITESVAHSFYDDSKGDLHPTVGETIPFTDPAKIDYTGGSDSKYTWDKAPRYEGIPCEVGPLSRMLAMKEPLVTGLALAFNEKGYSAANVYTRMMARIQETVIIANELLKWVTVDYDPNGKISVPIDLSAAKNSQGMGLWEAPRGALGHWISAGSDGKVANYQAIVPSSWNMSPRDAAGVPGPLEQSLIGSKINAVGNILGVDYSNPVSIFHIGRSYDPCISCAVHTIDLTGKNAPNTLRIV</sequence>
<dbReference type="PROSITE" id="PS00507">
    <property type="entry name" value="NI_HGENASE_L_1"/>
    <property type="match status" value="1"/>
</dbReference>
<comment type="cofactor">
    <cofactor evidence="1 7">
        <name>Ni(2+)</name>
        <dbReference type="ChEBI" id="CHEBI:49786"/>
    </cofactor>
</comment>
<keyword evidence="7" id="KW-0408">Iron</keyword>
<dbReference type="PANTHER" id="PTHR42958">
    <property type="entry name" value="HYDROGENASE-2 LARGE CHAIN"/>
    <property type="match status" value="1"/>
</dbReference>
<dbReference type="SUPFAM" id="SSF56762">
    <property type="entry name" value="HydB/Nqo4-like"/>
    <property type="match status" value="1"/>
</dbReference>
<comment type="subcellular location">
    <subcellularLocation>
        <location evidence="2">Cell envelope</location>
    </subcellularLocation>
</comment>
<evidence type="ECO:0000256" key="7">
    <source>
        <dbReference type="PIRSR" id="PIRSR601501-1"/>
    </source>
</evidence>
<protein>
    <submittedName>
        <fullName evidence="9">Methanophenazine hydrogenase large subunit</fullName>
        <ecNumber evidence="9">1.12.98.3</ecNumber>
    </submittedName>
</protein>
<evidence type="ECO:0000313" key="9">
    <source>
        <dbReference type="EMBL" id="AKB74266.1"/>
    </source>
</evidence>
<dbReference type="GO" id="GO:0051911">
    <property type="term" value="F:Methanosarcina-phenazine hydrogenase activity"/>
    <property type="evidence" value="ECO:0007669"/>
    <property type="project" value="UniProtKB-EC"/>
</dbReference>
<dbReference type="Pfam" id="PF00374">
    <property type="entry name" value="NiFeSe_Hases"/>
    <property type="match status" value="2"/>
</dbReference>
<keyword evidence="5 7" id="KW-0479">Metal-binding</keyword>
<gene>
    <name evidence="9" type="ORF">MSLAZ_1005</name>
</gene>
<dbReference type="GO" id="GO:0016151">
    <property type="term" value="F:nickel cation binding"/>
    <property type="evidence" value="ECO:0007669"/>
    <property type="project" value="InterPro"/>
</dbReference>
<dbReference type="GeneID" id="24805724"/>
<evidence type="ECO:0000256" key="5">
    <source>
        <dbReference type="ARBA" id="ARBA00022723"/>
    </source>
</evidence>
<keyword evidence="6 8" id="KW-0560">Oxidoreductase</keyword>
<dbReference type="InterPro" id="IPR018194">
    <property type="entry name" value="Ni-dep_hyd_lsu_Ni_BS"/>
</dbReference>
<dbReference type="InterPro" id="IPR029014">
    <property type="entry name" value="NiFe-Hase_large"/>
</dbReference>
<feature type="binding site" evidence="7">
    <location>
        <position position="574"/>
    </location>
    <ligand>
        <name>Ni(2+)</name>
        <dbReference type="ChEBI" id="CHEBI:49786"/>
    </ligand>
</feature>
<dbReference type="PANTHER" id="PTHR42958:SF4">
    <property type="entry name" value="HYDROGENASE EXPRESSION_FORMATION PROTEIN HUPK"/>
    <property type="match status" value="1"/>
</dbReference>
<organism evidence="9 10">
    <name type="scientific">Methanosarcina lacustris Z-7289</name>
    <dbReference type="NCBI Taxonomy" id="1434111"/>
    <lineage>
        <taxon>Archaea</taxon>
        <taxon>Methanobacteriati</taxon>
        <taxon>Methanobacteriota</taxon>
        <taxon>Stenosarchaea group</taxon>
        <taxon>Methanomicrobia</taxon>
        <taxon>Methanosarcinales</taxon>
        <taxon>Methanosarcinaceae</taxon>
        <taxon>Methanosarcina</taxon>
    </lineage>
</organism>
<feature type="binding site" evidence="7">
    <location>
        <position position="580"/>
    </location>
    <ligand>
        <name>Mg(2+)</name>
        <dbReference type="ChEBI" id="CHEBI:18420"/>
    </ligand>
</feature>
<comment type="similarity">
    <text evidence="3 8">Belongs to the [NiFe]/[NiFeSe] hydrogenase large subunit family.</text>
</comment>
<dbReference type="OrthoDB" id="42371at2157"/>